<dbReference type="AlphaFoldDB" id="A0A2K9PKN9"/>
<comment type="similarity">
    <text evidence="1">Belongs to the sigma-70 factor family. ECF subfamily.</text>
</comment>
<dbReference type="GO" id="GO:0003677">
    <property type="term" value="F:DNA binding"/>
    <property type="evidence" value="ECO:0007669"/>
    <property type="project" value="InterPro"/>
</dbReference>
<keyword evidence="8" id="KW-1185">Reference proteome</keyword>
<protein>
    <submittedName>
        <fullName evidence="7">RNA polymerase sigma-70 factor</fullName>
    </submittedName>
</protein>
<dbReference type="NCBIfam" id="TIGR02985">
    <property type="entry name" value="Sig70_bacteroi1"/>
    <property type="match status" value="1"/>
</dbReference>
<sequence>MKKDLFILNSDRALVESLKEGKIKAFEKLFNKYSKNLYGFALGYLKSPVEAEGVVQDVFSKVWEKRADLKPEHSFKSYIFTIALNLIKKIFIKRNKIRTYLNSKEKVIDFDQSTLSQIDYNFMMKRVMELVSKMPDRRRETFIKSRFDGLSVKEIAKEMNVSPKTVENQITSALRFIKLNWDFNEPQEKAQIV</sequence>
<dbReference type="GO" id="GO:0016987">
    <property type="term" value="F:sigma factor activity"/>
    <property type="evidence" value="ECO:0007669"/>
    <property type="project" value="UniProtKB-KW"/>
</dbReference>
<evidence type="ECO:0000256" key="4">
    <source>
        <dbReference type="ARBA" id="ARBA00023163"/>
    </source>
</evidence>
<dbReference type="Pfam" id="PF04542">
    <property type="entry name" value="Sigma70_r2"/>
    <property type="match status" value="1"/>
</dbReference>
<gene>
    <name evidence="7" type="ORF">C1H87_01255</name>
</gene>
<dbReference type="InterPro" id="IPR039425">
    <property type="entry name" value="RNA_pol_sigma-70-like"/>
</dbReference>
<dbReference type="Gene3D" id="1.10.10.10">
    <property type="entry name" value="Winged helix-like DNA-binding domain superfamily/Winged helix DNA-binding domain"/>
    <property type="match status" value="1"/>
</dbReference>
<proteinExistence type="inferred from homology"/>
<dbReference type="PANTHER" id="PTHR43133:SF46">
    <property type="entry name" value="RNA POLYMERASE SIGMA-70 FACTOR ECF SUBFAMILY"/>
    <property type="match status" value="1"/>
</dbReference>
<organism evidence="7 8">
    <name type="scientific">Flavivirga eckloniae</name>
    <dbReference type="NCBI Taxonomy" id="1803846"/>
    <lineage>
        <taxon>Bacteria</taxon>
        <taxon>Pseudomonadati</taxon>
        <taxon>Bacteroidota</taxon>
        <taxon>Flavobacteriia</taxon>
        <taxon>Flavobacteriales</taxon>
        <taxon>Flavobacteriaceae</taxon>
        <taxon>Flavivirga</taxon>
    </lineage>
</organism>
<dbReference type="InterPro" id="IPR013325">
    <property type="entry name" value="RNA_pol_sigma_r2"/>
</dbReference>
<feature type="domain" description="RNA polymerase sigma factor 70 region 4 type 2" evidence="6">
    <location>
        <begin position="126"/>
        <end position="176"/>
    </location>
</feature>
<name>A0A2K9PKN9_9FLAO</name>
<dbReference type="Proteomes" id="UP000235826">
    <property type="component" value="Chromosome"/>
</dbReference>
<reference evidence="7 8" key="1">
    <citation type="submission" date="2018-01" db="EMBL/GenBank/DDBJ databases">
        <title>Complete genome sequence of Flavivirga eckloniae ECD14 isolated from seaweed Ecklonia cava.</title>
        <authorList>
            <person name="Lee J.H."/>
            <person name="Baik K.S."/>
            <person name="Seong C.N."/>
        </authorList>
    </citation>
    <scope>NUCLEOTIDE SEQUENCE [LARGE SCALE GENOMIC DNA]</scope>
    <source>
        <strain evidence="7 8">ECD14</strain>
    </source>
</reference>
<dbReference type="PANTHER" id="PTHR43133">
    <property type="entry name" value="RNA POLYMERASE ECF-TYPE SIGMA FACTO"/>
    <property type="match status" value="1"/>
</dbReference>
<evidence type="ECO:0000256" key="3">
    <source>
        <dbReference type="ARBA" id="ARBA00023082"/>
    </source>
</evidence>
<dbReference type="NCBIfam" id="TIGR02937">
    <property type="entry name" value="sigma70-ECF"/>
    <property type="match status" value="1"/>
</dbReference>
<dbReference type="SUPFAM" id="SSF88946">
    <property type="entry name" value="Sigma2 domain of RNA polymerase sigma factors"/>
    <property type="match status" value="1"/>
</dbReference>
<dbReference type="InterPro" id="IPR013249">
    <property type="entry name" value="RNA_pol_sigma70_r4_t2"/>
</dbReference>
<dbReference type="InterPro" id="IPR014327">
    <property type="entry name" value="RNA_pol_sigma70_bacteroid"/>
</dbReference>
<dbReference type="Gene3D" id="1.10.1740.10">
    <property type="match status" value="1"/>
</dbReference>
<evidence type="ECO:0000313" key="7">
    <source>
        <dbReference type="EMBL" id="AUP77418.1"/>
    </source>
</evidence>
<evidence type="ECO:0000256" key="2">
    <source>
        <dbReference type="ARBA" id="ARBA00023015"/>
    </source>
</evidence>
<dbReference type="InterPro" id="IPR013324">
    <property type="entry name" value="RNA_pol_sigma_r3/r4-like"/>
</dbReference>
<evidence type="ECO:0000256" key="1">
    <source>
        <dbReference type="ARBA" id="ARBA00010641"/>
    </source>
</evidence>
<dbReference type="RefSeq" id="WP_102754078.1">
    <property type="nucleotide sequence ID" value="NZ_CP025791.1"/>
</dbReference>
<dbReference type="InterPro" id="IPR007627">
    <property type="entry name" value="RNA_pol_sigma70_r2"/>
</dbReference>
<dbReference type="InterPro" id="IPR014284">
    <property type="entry name" value="RNA_pol_sigma-70_dom"/>
</dbReference>
<dbReference type="Pfam" id="PF08281">
    <property type="entry name" value="Sigma70_r4_2"/>
    <property type="match status" value="1"/>
</dbReference>
<evidence type="ECO:0000259" key="6">
    <source>
        <dbReference type="Pfam" id="PF08281"/>
    </source>
</evidence>
<keyword evidence="4" id="KW-0804">Transcription</keyword>
<dbReference type="InterPro" id="IPR036388">
    <property type="entry name" value="WH-like_DNA-bd_sf"/>
</dbReference>
<evidence type="ECO:0000313" key="8">
    <source>
        <dbReference type="Proteomes" id="UP000235826"/>
    </source>
</evidence>
<feature type="domain" description="RNA polymerase sigma-70 region 2" evidence="5">
    <location>
        <begin position="29"/>
        <end position="90"/>
    </location>
</feature>
<evidence type="ECO:0000259" key="5">
    <source>
        <dbReference type="Pfam" id="PF04542"/>
    </source>
</evidence>
<accession>A0A2K9PKN9</accession>
<keyword evidence="2" id="KW-0805">Transcription regulation</keyword>
<dbReference type="KEGG" id="fek:C1H87_01255"/>
<keyword evidence="3" id="KW-0731">Sigma factor</keyword>
<dbReference type="OrthoDB" id="1100095at2"/>
<dbReference type="SUPFAM" id="SSF88659">
    <property type="entry name" value="Sigma3 and sigma4 domains of RNA polymerase sigma factors"/>
    <property type="match status" value="1"/>
</dbReference>
<dbReference type="GO" id="GO:0006352">
    <property type="term" value="P:DNA-templated transcription initiation"/>
    <property type="evidence" value="ECO:0007669"/>
    <property type="project" value="InterPro"/>
</dbReference>
<dbReference type="EMBL" id="CP025791">
    <property type="protein sequence ID" value="AUP77418.1"/>
    <property type="molecule type" value="Genomic_DNA"/>
</dbReference>